<protein>
    <submittedName>
        <fullName evidence="2">Uncharacterized protein</fullName>
    </submittedName>
</protein>
<reference evidence="2" key="1">
    <citation type="submission" date="2023-08" db="EMBL/GenBank/DDBJ databases">
        <authorList>
            <person name="Audoor S."/>
            <person name="Bilcke G."/>
        </authorList>
    </citation>
    <scope>NUCLEOTIDE SEQUENCE</scope>
</reference>
<evidence type="ECO:0000313" key="3">
    <source>
        <dbReference type="Proteomes" id="UP001295423"/>
    </source>
</evidence>
<keyword evidence="3" id="KW-1185">Reference proteome</keyword>
<proteinExistence type="predicted"/>
<feature type="region of interest" description="Disordered" evidence="1">
    <location>
        <begin position="1"/>
        <end position="35"/>
    </location>
</feature>
<dbReference type="AlphaFoldDB" id="A0AAD2CQS1"/>
<feature type="region of interest" description="Disordered" evidence="1">
    <location>
        <begin position="88"/>
        <end position="111"/>
    </location>
</feature>
<dbReference type="EMBL" id="CAKOGP040001113">
    <property type="protein sequence ID" value="CAJ1943381.1"/>
    <property type="molecule type" value="Genomic_DNA"/>
</dbReference>
<evidence type="ECO:0000256" key="1">
    <source>
        <dbReference type="SAM" id="MobiDB-lite"/>
    </source>
</evidence>
<sequence length="203" mass="23682">MTIKATRSESSLRSMRLKKLERRDQQFAVPGSKSKGRFLRNMLEAPKKEPSGEGTFMKEKYPSASIQRPRVVEYYKLNDLAGDESIRLPPRLPITQSGGARKDPRFTSSFSSLDDDQKVEELESYADEVRWFIAKVSKEVEFEDEVYPLHVAMYRIFMVLQEDPTYQYEKLPQNDRKLLFDCCVESFMQQQQEYAEQTNLPVA</sequence>
<comment type="caution">
    <text evidence="2">The sequence shown here is derived from an EMBL/GenBank/DDBJ whole genome shotgun (WGS) entry which is preliminary data.</text>
</comment>
<name>A0AAD2CQS1_9STRA</name>
<dbReference type="Proteomes" id="UP001295423">
    <property type="component" value="Unassembled WGS sequence"/>
</dbReference>
<organism evidence="2 3">
    <name type="scientific">Cylindrotheca closterium</name>
    <dbReference type="NCBI Taxonomy" id="2856"/>
    <lineage>
        <taxon>Eukaryota</taxon>
        <taxon>Sar</taxon>
        <taxon>Stramenopiles</taxon>
        <taxon>Ochrophyta</taxon>
        <taxon>Bacillariophyta</taxon>
        <taxon>Bacillariophyceae</taxon>
        <taxon>Bacillariophycidae</taxon>
        <taxon>Bacillariales</taxon>
        <taxon>Bacillariaceae</taxon>
        <taxon>Cylindrotheca</taxon>
    </lineage>
</organism>
<evidence type="ECO:0000313" key="2">
    <source>
        <dbReference type="EMBL" id="CAJ1943381.1"/>
    </source>
</evidence>
<accession>A0AAD2CQS1</accession>
<gene>
    <name evidence="2" type="ORF">CYCCA115_LOCUS8411</name>
</gene>